<comment type="caution">
    <text evidence="2">The sequence shown here is derived from an EMBL/GenBank/DDBJ whole genome shotgun (WGS) entry which is preliminary data.</text>
</comment>
<accession>A0AA40KQ38</accession>
<gene>
    <name evidence="2" type="ORF">K0M31_002960</name>
</gene>
<evidence type="ECO:0000313" key="3">
    <source>
        <dbReference type="Proteomes" id="UP001177670"/>
    </source>
</evidence>
<dbReference type="EMBL" id="JAHYIQ010000010">
    <property type="protein sequence ID" value="KAK1128502.1"/>
    <property type="molecule type" value="Genomic_DNA"/>
</dbReference>
<feature type="compositionally biased region" description="Basic and acidic residues" evidence="1">
    <location>
        <begin position="1"/>
        <end position="11"/>
    </location>
</feature>
<feature type="compositionally biased region" description="Low complexity" evidence="1">
    <location>
        <begin position="31"/>
        <end position="42"/>
    </location>
</feature>
<reference evidence="2" key="1">
    <citation type="submission" date="2021-10" db="EMBL/GenBank/DDBJ databases">
        <title>Melipona bicolor Genome sequencing and assembly.</title>
        <authorList>
            <person name="Araujo N.S."/>
            <person name="Arias M.C."/>
        </authorList>
    </citation>
    <scope>NUCLEOTIDE SEQUENCE</scope>
    <source>
        <strain evidence="2">USP_2M_L1-L4_2017</strain>
        <tissue evidence="2">Whole body</tissue>
    </source>
</reference>
<keyword evidence="3" id="KW-1185">Reference proteome</keyword>
<proteinExistence type="predicted"/>
<evidence type="ECO:0000256" key="1">
    <source>
        <dbReference type="SAM" id="MobiDB-lite"/>
    </source>
</evidence>
<name>A0AA40KQ38_9HYME</name>
<evidence type="ECO:0000313" key="2">
    <source>
        <dbReference type="EMBL" id="KAK1128502.1"/>
    </source>
</evidence>
<organism evidence="2 3">
    <name type="scientific">Melipona bicolor</name>
    <dbReference type="NCBI Taxonomy" id="60889"/>
    <lineage>
        <taxon>Eukaryota</taxon>
        <taxon>Metazoa</taxon>
        <taxon>Ecdysozoa</taxon>
        <taxon>Arthropoda</taxon>
        <taxon>Hexapoda</taxon>
        <taxon>Insecta</taxon>
        <taxon>Pterygota</taxon>
        <taxon>Neoptera</taxon>
        <taxon>Endopterygota</taxon>
        <taxon>Hymenoptera</taxon>
        <taxon>Apocrita</taxon>
        <taxon>Aculeata</taxon>
        <taxon>Apoidea</taxon>
        <taxon>Anthophila</taxon>
        <taxon>Apidae</taxon>
        <taxon>Melipona</taxon>
    </lineage>
</organism>
<dbReference type="AlphaFoldDB" id="A0AA40KQ38"/>
<dbReference type="Proteomes" id="UP001177670">
    <property type="component" value="Unassembled WGS sequence"/>
</dbReference>
<sequence length="52" mass="5616">MDNVPDRRQSDPVDALQGAQQATPNLAEQFAASSPRAAPCASLRGISQHRER</sequence>
<protein>
    <submittedName>
        <fullName evidence="2">Uncharacterized protein</fullName>
    </submittedName>
</protein>
<feature type="region of interest" description="Disordered" evidence="1">
    <location>
        <begin position="1"/>
        <end position="52"/>
    </location>
</feature>